<dbReference type="SUPFAM" id="SSF47413">
    <property type="entry name" value="lambda repressor-like DNA-binding domains"/>
    <property type="match status" value="1"/>
</dbReference>
<dbReference type="AlphaFoldDB" id="A0A510KNQ6"/>
<proteinExistence type="predicted"/>
<dbReference type="RefSeq" id="WP_146996046.1">
    <property type="nucleotide sequence ID" value="NZ_AP019840.1"/>
</dbReference>
<dbReference type="GO" id="GO:0003677">
    <property type="term" value="F:DNA binding"/>
    <property type="evidence" value="ECO:0007669"/>
    <property type="project" value="UniProtKB-KW"/>
</dbReference>
<dbReference type="SMART" id="SM00530">
    <property type="entry name" value="HTH_XRE"/>
    <property type="match status" value="1"/>
</dbReference>
<dbReference type="Pfam" id="PF01381">
    <property type="entry name" value="HTH_3"/>
    <property type="match status" value="1"/>
</dbReference>
<organism evidence="4 5">
    <name type="scientific">Leptotrichia trevisanii</name>
    <dbReference type="NCBI Taxonomy" id="109328"/>
    <lineage>
        <taxon>Bacteria</taxon>
        <taxon>Fusobacteriati</taxon>
        <taxon>Fusobacteriota</taxon>
        <taxon>Fusobacteriia</taxon>
        <taxon>Fusobacteriales</taxon>
        <taxon>Leptotrichiaceae</taxon>
        <taxon>Leptotrichia</taxon>
    </lineage>
</organism>
<evidence type="ECO:0000256" key="1">
    <source>
        <dbReference type="ARBA" id="ARBA00023125"/>
    </source>
</evidence>
<evidence type="ECO:0000256" key="2">
    <source>
        <dbReference type="SAM" id="Coils"/>
    </source>
</evidence>
<dbReference type="PROSITE" id="PS50943">
    <property type="entry name" value="HTH_CROC1"/>
    <property type="match status" value="1"/>
</dbReference>
<feature type="domain" description="HTH cro/C1-type" evidence="3">
    <location>
        <begin position="7"/>
        <end position="61"/>
    </location>
</feature>
<dbReference type="Gene3D" id="1.10.260.40">
    <property type="entry name" value="lambda repressor-like DNA-binding domains"/>
    <property type="match status" value="1"/>
</dbReference>
<protein>
    <recommendedName>
        <fullName evidence="3">HTH cro/C1-type domain-containing protein</fullName>
    </recommendedName>
</protein>
<dbReference type="InterPro" id="IPR010982">
    <property type="entry name" value="Lambda_DNA-bd_dom_sf"/>
</dbReference>
<evidence type="ECO:0000259" key="3">
    <source>
        <dbReference type="PROSITE" id="PS50943"/>
    </source>
</evidence>
<dbReference type="CDD" id="cd00093">
    <property type="entry name" value="HTH_XRE"/>
    <property type="match status" value="1"/>
</dbReference>
<dbReference type="InterPro" id="IPR001387">
    <property type="entry name" value="Cro/C1-type_HTH"/>
</dbReference>
<sequence>MKLNEKLKNLRIENKMTQRELANKLGISIPTLQKYEYGTLNIKNEIILSLCDIFNISVDDFLNEKRQNEMDILKEMDDLEKEEFRRNKALLTIEKVKKKLEERKKIQKEREVKLQNYRKSEIRDNMETFKDQYYFEESLTISELRFKNLFPIIEFLMSYTNSNIRVTGNDEVEIYNDTLKIKYESGLEDFEKFLTFVTDNFVSDFFNLLNYDFYNAYEEEKEEYYEEYEEDEDEE</sequence>
<accession>A0A510KNQ6</accession>
<reference evidence="4 5" key="1">
    <citation type="submission" date="2019-07" db="EMBL/GenBank/DDBJ databases">
        <title>Complete Genome Sequence of Leptotrichia trevisanii Strain JMUB3935.</title>
        <authorList>
            <person name="Watanabe S."/>
            <person name="Cui L."/>
        </authorList>
    </citation>
    <scope>NUCLEOTIDE SEQUENCE [LARGE SCALE GENOMIC DNA]</scope>
    <source>
        <strain evidence="4 5">JMUB3935</strain>
    </source>
</reference>
<dbReference type="EMBL" id="AP019840">
    <property type="protein sequence ID" value="BBM51583.1"/>
    <property type="molecule type" value="Genomic_DNA"/>
</dbReference>
<evidence type="ECO:0000313" key="4">
    <source>
        <dbReference type="EMBL" id="BBM51583.1"/>
    </source>
</evidence>
<keyword evidence="2" id="KW-0175">Coiled coil</keyword>
<keyword evidence="1" id="KW-0238">DNA-binding</keyword>
<gene>
    <name evidence="4" type="ORF">JMUB3935_0550</name>
</gene>
<evidence type="ECO:0000313" key="5">
    <source>
        <dbReference type="Proteomes" id="UP000321378"/>
    </source>
</evidence>
<dbReference type="Proteomes" id="UP000321378">
    <property type="component" value="Chromosome"/>
</dbReference>
<name>A0A510KNQ6_9FUSO</name>
<dbReference type="PANTHER" id="PTHR46558">
    <property type="entry name" value="TRACRIPTIONAL REGULATORY PROTEIN-RELATED-RELATED"/>
    <property type="match status" value="1"/>
</dbReference>
<feature type="coiled-coil region" evidence="2">
    <location>
        <begin position="62"/>
        <end position="110"/>
    </location>
</feature>
<dbReference type="PANTHER" id="PTHR46558:SF11">
    <property type="entry name" value="HTH-TYPE TRANSCRIPTIONAL REGULATOR XRE"/>
    <property type="match status" value="1"/>
</dbReference>